<dbReference type="Pfam" id="PF00528">
    <property type="entry name" value="BPD_transp_1"/>
    <property type="match status" value="1"/>
</dbReference>
<evidence type="ECO:0000256" key="3">
    <source>
        <dbReference type="ARBA" id="ARBA00022475"/>
    </source>
</evidence>
<evidence type="ECO:0000256" key="5">
    <source>
        <dbReference type="ARBA" id="ARBA00022970"/>
    </source>
</evidence>
<evidence type="ECO:0000259" key="9">
    <source>
        <dbReference type="PROSITE" id="PS50928"/>
    </source>
</evidence>
<dbReference type="Gene3D" id="1.10.3720.10">
    <property type="entry name" value="MetI-like"/>
    <property type="match status" value="1"/>
</dbReference>
<keyword evidence="5" id="KW-0029">Amino-acid transport</keyword>
<dbReference type="InterPro" id="IPR010065">
    <property type="entry name" value="AA_ABC_transptr_permease_3TM"/>
</dbReference>
<dbReference type="EMBL" id="JAFREM010000025">
    <property type="protein sequence ID" value="MBO1307613.1"/>
    <property type="molecule type" value="Genomic_DNA"/>
</dbReference>
<keyword evidence="6 8" id="KW-1133">Transmembrane helix</keyword>
<evidence type="ECO:0000256" key="6">
    <source>
        <dbReference type="ARBA" id="ARBA00022989"/>
    </source>
</evidence>
<feature type="transmembrane region" description="Helical" evidence="8">
    <location>
        <begin position="99"/>
        <end position="118"/>
    </location>
</feature>
<feature type="transmembrane region" description="Helical" evidence="8">
    <location>
        <begin position="24"/>
        <end position="45"/>
    </location>
</feature>
<comment type="similarity">
    <text evidence="8">Belongs to the binding-protein-dependent transport system permease family.</text>
</comment>
<dbReference type="PROSITE" id="PS50928">
    <property type="entry name" value="ABC_TM1"/>
    <property type="match status" value="1"/>
</dbReference>
<dbReference type="InterPro" id="IPR000515">
    <property type="entry name" value="MetI-like"/>
</dbReference>
<evidence type="ECO:0000256" key="1">
    <source>
        <dbReference type="ARBA" id="ARBA00004651"/>
    </source>
</evidence>
<evidence type="ECO:0000313" key="11">
    <source>
        <dbReference type="Proteomes" id="UP000664601"/>
    </source>
</evidence>
<keyword evidence="2 8" id="KW-0813">Transport</keyword>
<keyword evidence="11" id="KW-1185">Reference proteome</keyword>
<sequence length="233" mass="26085">MSSNFFSWERFVHVFPQILQKLPVTFEIVVIATIIGLLLGTLLAVIRIKRIPILNQLAYLMISFFRGTPALVQMFIVYYGMPLLFRSYLNMDLSGVDKLFFVFITFGLNQSGYMAELIRAAILSVPIGQTEAAYSVGLTGWQAFWRIVFPQAMKVAIPSLETLFVMLLQDTALAYMIGVADMMGKVRMIAATTRHSIEGYIGVAIIFAAISLILEGVFALINRRALNKRKVTA</sequence>
<organism evidence="10 11">
    <name type="scientific">Candidatus Enterococcus moelleringii</name>
    <dbReference type="NCBI Taxonomy" id="2815325"/>
    <lineage>
        <taxon>Bacteria</taxon>
        <taxon>Bacillati</taxon>
        <taxon>Bacillota</taxon>
        <taxon>Bacilli</taxon>
        <taxon>Lactobacillales</taxon>
        <taxon>Enterococcaceae</taxon>
        <taxon>Enterococcus</taxon>
    </lineage>
</organism>
<evidence type="ECO:0000256" key="7">
    <source>
        <dbReference type="ARBA" id="ARBA00023136"/>
    </source>
</evidence>
<evidence type="ECO:0000256" key="8">
    <source>
        <dbReference type="RuleBase" id="RU363032"/>
    </source>
</evidence>
<dbReference type="InterPro" id="IPR035906">
    <property type="entry name" value="MetI-like_sf"/>
</dbReference>
<feature type="transmembrane region" description="Helical" evidence="8">
    <location>
        <begin position="57"/>
        <end position="79"/>
    </location>
</feature>
<feature type="transmembrane region" description="Helical" evidence="8">
    <location>
        <begin position="200"/>
        <end position="221"/>
    </location>
</feature>
<keyword evidence="4 8" id="KW-0812">Transmembrane</keyword>
<evidence type="ECO:0000256" key="4">
    <source>
        <dbReference type="ARBA" id="ARBA00022692"/>
    </source>
</evidence>
<keyword evidence="7 8" id="KW-0472">Membrane</keyword>
<dbReference type="PANTHER" id="PTHR30614:SF0">
    <property type="entry name" value="L-CYSTINE TRANSPORT SYSTEM PERMEASE PROTEIN TCYL"/>
    <property type="match status" value="1"/>
</dbReference>
<keyword evidence="3" id="KW-1003">Cell membrane</keyword>
<dbReference type="SUPFAM" id="SSF161098">
    <property type="entry name" value="MetI-like"/>
    <property type="match status" value="1"/>
</dbReference>
<name>A0ABS3LDA4_9ENTE</name>
<accession>A0ABS3LDA4</accession>
<protein>
    <submittedName>
        <fullName evidence="10">Amino acid ABC transporter permease</fullName>
    </submittedName>
</protein>
<feature type="domain" description="ABC transmembrane type-1" evidence="9">
    <location>
        <begin position="22"/>
        <end position="218"/>
    </location>
</feature>
<evidence type="ECO:0000313" key="10">
    <source>
        <dbReference type="EMBL" id="MBO1307613.1"/>
    </source>
</evidence>
<dbReference type="NCBIfam" id="TIGR01726">
    <property type="entry name" value="HEQRo_perm_3TM"/>
    <property type="match status" value="1"/>
</dbReference>
<comment type="subcellular location">
    <subcellularLocation>
        <location evidence="1 8">Cell membrane</location>
        <topology evidence="1 8">Multi-pass membrane protein</topology>
    </subcellularLocation>
</comment>
<reference evidence="10 11" key="1">
    <citation type="submission" date="2021-03" db="EMBL/GenBank/DDBJ databases">
        <title>Enterococcal diversity collection.</title>
        <authorList>
            <person name="Gilmore M.S."/>
            <person name="Schwartzman J."/>
            <person name="Van Tyne D."/>
            <person name="Martin M."/>
            <person name="Earl A.M."/>
            <person name="Manson A.L."/>
            <person name="Straub T."/>
            <person name="Salamzade R."/>
            <person name="Saavedra J."/>
            <person name="Lebreton F."/>
            <person name="Prichula J."/>
            <person name="Schaufler K."/>
            <person name="Gaca A."/>
            <person name="Sgardioli B."/>
            <person name="Wagenaar J."/>
            <person name="Strong T."/>
        </authorList>
    </citation>
    <scope>NUCLEOTIDE SEQUENCE [LARGE SCALE GENOMIC DNA]</scope>
    <source>
        <strain evidence="10 11">669A</strain>
    </source>
</reference>
<comment type="caution">
    <text evidence="10">The sequence shown here is derived from an EMBL/GenBank/DDBJ whole genome shotgun (WGS) entry which is preliminary data.</text>
</comment>
<feature type="transmembrane region" description="Helical" evidence="8">
    <location>
        <begin position="163"/>
        <end position="180"/>
    </location>
</feature>
<dbReference type="Proteomes" id="UP000664601">
    <property type="component" value="Unassembled WGS sequence"/>
</dbReference>
<dbReference type="InterPro" id="IPR043429">
    <property type="entry name" value="ArtM/GltK/GlnP/TcyL/YhdX-like"/>
</dbReference>
<gene>
    <name evidence="10" type="ORF">JZO70_15665</name>
</gene>
<evidence type="ECO:0000256" key="2">
    <source>
        <dbReference type="ARBA" id="ARBA00022448"/>
    </source>
</evidence>
<proteinExistence type="inferred from homology"/>
<dbReference type="PANTHER" id="PTHR30614">
    <property type="entry name" value="MEMBRANE COMPONENT OF AMINO ACID ABC TRANSPORTER"/>
    <property type="match status" value="1"/>
</dbReference>
<dbReference type="CDD" id="cd06261">
    <property type="entry name" value="TM_PBP2"/>
    <property type="match status" value="1"/>
</dbReference>
<dbReference type="RefSeq" id="WP_207674606.1">
    <property type="nucleotide sequence ID" value="NZ_JAFREM010000025.1"/>
</dbReference>